<keyword evidence="1" id="KW-0732">Signal</keyword>
<proteinExistence type="predicted"/>
<reference evidence="3" key="1">
    <citation type="submission" date="2018-06" db="EMBL/GenBank/DDBJ databases">
        <title>Complete genome sequences of Mycoplasma anatis, M. anseris and M. cloacale type strains.</title>
        <authorList>
            <person name="Grozner D."/>
            <person name="Forro B."/>
            <person name="Sulyok K.M."/>
            <person name="Marton S."/>
            <person name="Kreizinger Z."/>
            <person name="Banyai K."/>
            <person name="Gyuranecz M."/>
        </authorList>
    </citation>
    <scope>NUCLEOTIDE SEQUENCE [LARGE SCALE GENOMIC DNA]</scope>
    <source>
        <strain evidence="3">ATCC 49234</strain>
    </source>
</reference>
<accession>A0A2Z4ND69</accession>
<dbReference type="Proteomes" id="UP000250218">
    <property type="component" value="Chromosome"/>
</dbReference>
<dbReference type="AlphaFoldDB" id="A0A2Z4ND69"/>
<name>A0A2Z4ND69_9BACT</name>
<dbReference type="EMBL" id="CP030140">
    <property type="protein sequence ID" value="AWX69510.1"/>
    <property type="molecule type" value="Genomic_DNA"/>
</dbReference>
<feature type="chain" id="PRO_5016346965" description="Variable surface lipoprotein" evidence="1">
    <location>
        <begin position="23"/>
        <end position="145"/>
    </location>
</feature>
<keyword evidence="3" id="KW-1185">Reference proteome</keyword>
<dbReference type="KEGG" id="mane:DP065_01960"/>
<dbReference type="RefSeq" id="WP_033178552.1">
    <property type="nucleotide sequence ID" value="NZ_CP030140.1"/>
</dbReference>
<gene>
    <name evidence="2" type="ORF">DP065_01960</name>
</gene>
<evidence type="ECO:0000256" key="1">
    <source>
        <dbReference type="SAM" id="SignalP"/>
    </source>
</evidence>
<evidence type="ECO:0000313" key="2">
    <source>
        <dbReference type="EMBL" id="AWX69510.1"/>
    </source>
</evidence>
<protein>
    <recommendedName>
        <fullName evidence="4">Variable surface lipoprotein</fullName>
    </recommendedName>
</protein>
<evidence type="ECO:0000313" key="3">
    <source>
        <dbReference type="Proteomes" id="UP000250218"/>
    </source>
</evidence>
<feature type="signal peptide" evidence="1">
    <location>
        <begin position="1"/>
        <end position="22"/>
    </location>
</feature>
<organism evidence="2 3">
    <name type="scientific">[Mycoplasma] anseris</name>
    <dbReference type="NCBI Taxonomy" id="92400"/>
    <lineage>
        <taxon>Bacteria</taxon>
        <taxon>Bacillati</taxon>
        <taxon>Mycoplasmatota</taxon>
        <taxon>Mycoplasmoidales</taxon>
        <taxon>Metamycoplasmataceae</taxon>
        <taxon>Metamycoplasma</taxon>
    </lineage>
</organism>
<evidence type="ECO:0008006" key="4">
    <source>
        <dbReference type="Google" id="ProtNLM"/>
    </source>
</evidence>
<sequence length="145" mass="16322">MKKKFLLGLGLVASGLITPLIAANCQGNTPKQNTQKLTPTQIQLIENSFVFEKTTEGNTKSFDELWDILVNKFNYYSKINLAHIKNDPELKKLVHIDFVDINNIQVGHNLNITLTQSQSTKQIYLKWQVSCEAFGIEGTGKVVLE</sequence>